<dbReference type="AlphaFoldDB" id="A0A934RP50"/>
<dbReference type="Gene3D" id="2.30.30.700">
    <property type="entry name" value="SLA1 homology domain 1"/>
    <property type="match status" value="1"/>
</dbReference>
<protein>
    <recommendedName>
        <fullName evidence="3">SLA1 homology domain-containing protein</fullName>
    </recommendedName>
</protein>
<reference evidence="1" key="1">
    <citation type="submission" date="2021-01" db="EMBL/GenBank/DDBJ databases">
        <title>Modified the classification status of verrucomicrobia.</title>
        <authorList>
            <person name="Feng X."/>
        </authorList>
    </citation>
    <scope>NUCLEOTIDE SEQUENCE</scope>
    <source>
        <strain evidence="1">KCTC 12986</strain>
    </source>
</reference>
<accession>A0A934RP50</accession>
<proteinExistence type="predicted"/>
<gene>
    <name evidence="1" type="ORF">JIN78_04170</name>
</gene>
<dbReference type="Proteomes" id="UP000604083">
    <property type="component" value="Unassembled WGS sequence"/>
</dbReference>
<dbReference type="InterPro" id="IPR029058">
    <property type="entry name" value="AB_hydrolase_fold"/>
</dbReference>
<dbReference type="Gene3D" id="3.40.50.1820">
    <property type="entry name" value="alpha/beta hydrolase"/>
    <property type="match status" value="1"/>
</dbReference>
<evidence type="ECO:0000313" key="1">
    <source>
        <dbReference type="EMBL" id="MBK1833247.1"/>
    </source>
</evidence>
<organism evidence="1 2">
    <name type="scientific">Roseibacillus ishigakijimensis</name>
    <dbReference type="NCBI Taxonomy" id="454146"/>
    <lineage>
        <taxon>Bacteria</taxon>
        <taxon>Pseudomonadati</taxon>
        <taxon>Verrucomicrobiota</taxon>
        <taxon>Verrucomicrobiia</taxon>
        <taxon>Verrucomicrobiales</taxon>
        <taxon>Verrucomicrobiaceae</taxon>
        <taxon>Roseibacillus</taxon>
    </lineage>
</organism>
<keyword evidence="2" id="KW-1185">Reference proteome</keyword>
<dbReference type="RefSeq" id="WP_200390681.1">
    <property type="nucleotide sequence ID" value="NZ_JAENIO010000006.1"/>
</dbReference>
<dbReference type="EMBL" id="JAENIO010000006">
    <property type="protein sequence ID" value="MBK1833247.1"/>
    <property type="molecule type" value="Genomic_DNA"/>
</dbReference>
<evidence type="ECO:0000313" key="2">
    <source>
        <dbReference type="Proteomes" id="UP000604083"/>
    </source>
</evidence>
<name>A0A934RP50_9BACT</name>
<sequence length="353" mass="39518">MKINCYFLGVALLFSHCLLDAREWKDVDGRVIEAEFVSRDEETVTINKGGKEFLISLQRLSPEDRAWIAEQDATPAEKPKVILNGEQSNHPVTVKFRDDPKDWTAGRLASECENLDYFTIPTNKDQVQGFEECVTAQDQACHVYVPASYDGTKSYGLYLHISPTDRGGFPNSYRAIFDKEDMIAVSAHQTANGRAHWERICRAMNALATVRSQWKIDPDRTFVGGLSGGGHMAFLTHVLFSNEFRGAISHAAQSYPPGFKGGHGHFGEGCSSSDFRKGRRGQNRWLVVIGKDDKRNYSEVLATASYWQNMPVTYEAWEIEGMGHTEAGPEDFANALQWLQSNPENSEPGKGRD</sequence>
<evidence type="ECO:0008006" key="3">
    <source>
        <dbReference type="Google" id="ProtNLM"/>
    </source>
</evidence>
<dbReference type="SUPFAM" id="SSF53474">
    <property type="entry name" value="alpha/beta-Hydrolases"/>
    <property type="match status" value="1"/>
</dbReference>
<comment type="caution">
    <text evidence="1">The sequence shown here is derived from an EMBL/GenBank/DDBJ whole genome shotgun (WGS) entry which is preliminary data.</text>
</comment>